<sequence>MRSKLQKLSLVLTGVIAGILISLNFSASADRSVLAPLPVEELRAFTDVFNAIKQGYVEPVEDRTLINHAISGMLSNLDPHSAYLDAEGFRELREGTQGEFGGLGIEVGMEDGFVKVVSPIEDTPAFRAGILAGDLTVKLDDTPVKGMTLSDAVKRMRGKPNTQITLTIMRQGESAPLEFTITREVIRVQSVRSRIIEPGFGYLRVAHFQENTAESVVDHLNRLYTEGPLQGLVLDLRNDPGGLLHGAIGVSAAFLARDTLVVTTDGRAPDARREYRASPEDYLRGRRGDFIRRLPDEAREVPMVVLVNAGSASASEIVAGALQDHGRAIVMGTRTFGKGSVQTILPLNNDAAIKLTTARYYTPSGRSIQATGIEPDILVEETENGSARRMREADLQGYLGNGRGDSRAEPEASPEDDEGQAQSQMPRFEMGGPDDYQLAKAIALLKGEDIGQNND</sequence>
<dbReference type="CDD" id="cd07560">
    <property type="entry name" value="Peptidase_S41_CPP"/>
    <property type="match status" value="1"/>
</dbReference>
<evidence type="ECO:0000256" key="1">
    <source>
        <dbReference type="ARBA" id="ARBA00009179"/>
    </source>
</evidence>
<comment type="caution">
    <text evidence="8">The sequence shown here is derived from an EMBL/GenBank/DDBJ whole genome shotgun (WGS) entry which is preliminary data.</text>
</comment>
<evidence type="ECO:0000313" key="9">
    <source>
        <dbReference type="Proteomes" id="UP000599523"/>
    </source>
</evidence>
<name>A0A972FFL4_9RHOO</name>
<dbReference type="SMART" id="SM00245">
    <property type="entry name" value="TSPc"/>
    <property type="match status" value="1"/>
</dbReference>
<dbReference type="Pfam" id="PF03572">
    <property type="entry name" value="Peptidase_S41"/>
    <property type="match status" value="1"/>
</dbReference>
<dbReference type="GO" id="GO:0004175">
    <property type="term" value="F:endopeptidase activity"/>
    <property type="evidence" value="ECO:0007669"/>
    <property type="project" value="TreeGrafter"/>
</dbReference>
<evidence type="ECO:0000313" key="8">
    <source>
        <dbReference type="EMBL" id="NMG01441.1"/>
    </source>
</evidence>
<keyword evidence="9" id="KW-1185">Reference proteome</keyword>
<comment type="similarity">
    <text evidence="1 5">Belongs to the peptidase S41A family.</text>
</comment>
<dbReference type="InterPro" id="IPR055210">
    <property type="entry name" value="CtpA/B_N"/>
</dbReference>
<proteinExistence type="inferred from homology"/>
<dbReference type="NCBIfam" id="TIGR00225">
    <property type="entry name" value="prc"/>
    <property type="match status" value="1"/>
</dbReference>
<feature type="domain" description="PDZ" evidence="7">
    <location>
        <begin position="89"/>
        <end position="157"/>
    </location>
</feature>
<feature type="region of interest" description="Disordered" evidence="6">
    <location>
        <begin position="397"/>
        <end position="433"/>
    </location>
</feature>
<dbReference type="PROSITE" id="PS50106">
    <property type="entry name" value="PDZ"/>
    <property type="match status" value="1"/>
</dbReference>
<dbReference type="GO" id="GO:0007165">
    <property type="term" value="P:signal transduction"/>
    <property type="evidence" value="ECO:0007669"/>
    <property type="project" value="TreeGrafter"/>
</dbReference>
<dbReference type="GO" id="GO:0008236">
    <property type="term" value="F:serine-type peptidase activity"/>
    <property type="evidence" value="ECO:0007669"/>
    <property type="project" value="UniProtKB-KW"/>
</dbReference>
<dbReference type="FunFam" id="2.30.42.10:FF:000063">
    <property type="entry name" value="Peptidase, S41 family"/>
    <property type="match status" value="1"/>
</dbReference>
<reference evidence="8" key="1">
    <citation type="submission" date="2019-12" db="EMBL/GenBank/DDBJ databases">
        <title>Comparative genomics gives insights into the taxonomy of the Azoarcus-Aromatoleum group and reveals separate origins of nif in the plant-associated Azoarcus and non-plant-associated Aromatoleum sub-groups.</title>
        <authorList>
            <person name="Lafos M."/>
            <person name="Maluk M."/>
            <person name="Batista M."/>
            <person name="Junghare M."/>
            <person name="Carmona M."/>
            <person name="Faoro H."/>
            <person name="Cruz L.M."/>
            <person name="Battistoni F."/>
            <person name="De Souza E."/>
            <person name="Pedrosa F."/>
            <person name="Chen W.-M."/>
            <person name="Poole P.S."/>
            <person name="Dixon R.A."/>
            <person name="James E.K."/>
        </authorList>
    </citation>
    <scope>NUCLEOTIDE SEQUENCE</scope>
    <source>
        <strain evidence="8">NSC3</strain>
    </source>
</reference>
<dbReference type="EMBL" id="WTVM01000001">
    <property type="protein sequence ID" value="NMG01441.1"/>
    <property type="molecule type" value="Genomic_DNA"/>
</dbReference>
<evidence type="ECO:0000256" key="4">
    <source>
        <dbReference type="ARBA" id="ARBA00022825"/>
    </source>
</evidence>
<dbReference type="Pfam" id="PF13180">
    <property type="entry name" value="PDZ_2"/>
    <property type="match status" value="1"/>
</dbReference>
<dbReference type="Gene3D" id="3.30.750.44">
    <property type="match status" value="1"/>
</dbReference>
<evidence type="ECO:0000256" key="5">
    <source>
        <dbReference type="RuleBase" id="RU004404"/>
    </source>
</evidence>
<dbReference type="InterPro" id="IPR036034">
    <property type="entry name" value="PDZ_sf"/>
</dbReference>
<dbReference type="GO" id="GO:0006508">
    <property type="term" value="P:proteolysis"/>
    <property type="evidence" value="ECO:0007669"/>
    <property type="project" value="UniProtKB-KW"/>
</dbReference>
<accession>A0A972FFL4</accession>
<gene>
    <name evidence="8" type="ORF">GPA21_00440</name>
</gene>
<dbReference type="Gene3D" id="3.90.226.10">
    <property type="entry name" value="2-enoyl-CoA Hydratase, Chain A, domain 1"/>
    <property type="match status" value="1"/>
</dbReference>
<organism evidence="8 9">
    <name type="scientific">Azoarcus taiwanensis</name>
    <dbReference type="NCBI Taxonomy" id="666964"/>
    <lineage>
        <taxon>Bacteria</taxon>
        <taxon>Pseudomonadati</taxon>
        <taxon>Pseudomonadota</taxon>
        <taxon>Betaproteobacteria</taxon>
        <taxon>Rhodocyclales</taxon>
        <taxon>Zoogloeaceae</taxon>
        <taxon>Azoarcus</taxon>
    </lineage>
</organism>
<dbReference type="SUPFAM" id="SSF52096">
    <property type="entry name" value="ClpP/crotonase"/>
    <property type="match status" value="1"/>
</dbReference>
<evidence type="ECO:0000259" key="7">
    <source>
        <dbReference type="PROSITE" id="PS50106"/>
    </source>
</evidence>
<dbReference type="Gene3D" id="2.30.42.10">
    <property type="match status" value="1"/>
</dbReference>
<dbReference type="Proteomes" id="UP000599523">
    <property type="component" value="Unassembled WGS sequence"/>
</dbReference>
<keyword evidence="2 5" id="KW-0645">Protease</keyword>
<keyword evidence="3 5" id="KW-0378">Hydrolase</keyword>
<dbReference type="GO" id="GO:0030288">
    <property type="term" value="C:outer membrane-bounded periplasmic space"/>
    <property type="evidence" value="ECO:0007669"/>
    <property type="project" value="TreeGrafter"/>
</dbReference>
<keyword evidence="4 5" id="KW-0720">Serine protease</keyword>
<dbReference type="FunFam" id="3.90.226.10:FF:000029">
    <property type="entry name" value="Peptidase, S41 family"/>
    <property type="match status" value="1"/>
</dbReference>
<dbReference type="Pfam" id="PF22694">
    <property type="entry name" value="CtpB_N-like"/>
    <property type="match status" value="1"/>
</dbReference>
<evidence type="ECO:0000256" key="6">
    <source>
        <dbReference type="SAM" id="MobiDB-lite"/>
    </source>
</evidence>
<dbReference type="CDD" id="cd06782">
    <property type="entry name" value="cpPDZ_CPP-like"/>
    <property type="match status" value="1"/>
</dbReference>
<dbReference type="InterPro" id="IPR001478">
    <property type="entry name" value="PDZ"/>
</dbReference>
<dbReference type="InterPro" id="IPR029045">
    <property type="entry name" value="ClpP/crotonase-like_dom_sf"/>
</dbReference>
<dbReference type="PANTHER" id="PTHR32060">
    <property type="entry name" value="TAIL-SPECIFIC PROTEASE"/>
    <property type="match status" value="1"/>
</dbReference>
<dbReference type="InterPro" id="IPR004447">
    <property type="entry name" value="Peptidase_S41A"/>
</dbReference>
<dbReference type="SUPFAM" id="SSF50156">
    <property type="entry name" value="PDZ domain-like"/>
    <property type="match status" value="1"/>
</dbReference>
<dbReference type="RefSeq" id="WP_168986234.1">
    <property type="nucleotide sequence ID" value="NZ_CAWPHM010000111.1"/>
</dbReference>
<dbReference type="SMART" id="SM00228">
    <property type="entry name" value="PDZ"/>
    <property type="match status" value="1"/>
</dbReference>
<dbReference type="PANTHER" id="PTHR32060:SF30">
    <property type="entry name" value="CARBOXY-TERMINAL PROCESSING PROTEASE CTPA"/>
    <property type="match status" value="1"/>
</dbReference>
<dbReference type="AlphaFoldDB" id="A0A972FFL4"/>
<evidence type="ECO:0000256" key="2">
    <source>
        <dbReference type="ARBA" id="ARBA00022670"/>
    </source>
</evidence>
<protein>
    <submittedName>
        <fullName evidence="8">PDZ domain-containing protein</fullName>
    </submittedName>
</protein>
<dbReference type="InterPro" id="IPR005151">
    <property type="entry name" value="Tail-specific_protease"/>
</dbReference>
<evidence type="ECO:0000256" key="3">
    <source>
        <dbReference type="ARBA" id="ARBA00022801"/>
    </source>
</evidence>